<dbReference type="InterPro" id="IPR005303">
    <property type="entry name" value="MOCOS_middle"/>
</dbReference>
<proteinExistence type="predicted"/>
<dbReference type="Pfam" id="PF03473">
    <property type="entry name" value="MOSC"/>
    <property type="match status" value="1"/>
</dbReference>
<accession>A0A7R7MU31</accession>
<organism evidence="3 4">
    <name type="scientific">Mycobacterium intracellulare</name>
    <dbReference type="NCBI Taxonomy" id="1767"/>
    <lineage>
        <taxon>Bacteria</taxon>
        <taxon>Bacillati</taxon>
        <taxon>Actinomycetota</taxon>
        <taxon>Actinomycetes</taxon>
        <taxon>Mycobacteriales</taxon>
        <taxon>Mycobacteriaceae</taxon>
        <taxon>Mycobacterium</taxon>
        <taxon>Mycobacterium avium complex (MAC)</taxon>
    </lineage>
</organism>
<dbReference type="Proteomes" id="UP000595205">
    <property type="component" value="Chromosome"/>
</dbReference>
<evidence type="ECO:0000313" key="3">
    <source>
        <dbReference type="EMBL" id="BCO99893.1"/>
    </source>
</evidence>
<dbReference type="InterPro" id="IPR005302">
    <property type="entry name" value="MoCF_Sase_C"/>
</dbReference>
<dbReference type="Pfam" id="PF03476">
    <property type="entry name" value="MOSC_N"/>
    <property type="match status" value="1"/>
</dbReference>
<dbReference type="PROSITE" id="PS51340">
    <property type="entry name" value="MOSC"/>
    <property type="match status" value="1"/>
</dbReference>
<feature type="domain" description="MOSC" evidence="2">
    <location>
        <begin position="131"/>
        <end position="294"/>
    </location>
</feature>
<dbReference type="EMBL" id="AP024255">
    <property type="protein sequence ID" value="BCO99893.1"/>
    <property type="molecule type" value="Genomic_DNA"/>
</dbReference>
<dbReference type="GO" id="GO:0030151">
    <property type="term" value="F:molybdenum ion binding"/>
    <property type="evidence" value="ECO:0007669"/>
    <property type="project" value="InterPro"/>
</dbReference>
<sequence length="295" mass="31408">MVTPCDLGHSVKVPMDTSSTGNGPGAVQMRVEALLRYPVKSMLGETVDALAVDERGAEGDRRLALVDGETGHVASAKNPRLWRDLLTCTAHAGADGVSIRLPDGTDVAFDDPGVDELISRLTGRRVQLVAQRPEGATLVRPDPEQLLELGLDAEVDGRILRIAQATPGDSFTDEAPLHAITTATLEHIGVEALRYRPNLVIATPPDYPPYVENDWVGSDITVGEARLRVLTATSRCVVPTLEHGPLPRAPQALRIPAKENRLNTGGHGAQACAGAYLSVVTKGVIRVGDPVDIRP</sequence>
<gene>
    <name evidence="3" type="ORF">MINTM018_26630</name>
</gene>
<evidence type="ECO:0000313" key="4">
    <source>
        <dbReference type="Proteomes" id="UP000595205"/>
    </source>
</evidence>
<protein>
    <submittedName>
        <fullName evidence="3">Molybdenum cofactor biosysynthesis protein</fullName>
    </submittedName>
</protein>
<feature type="region of interest" description="Disordered" evidence="1">
    <location>
        <begin position="1"/>
        <end position="24"/>
    </location>
</feature>
<dbReference type="GO" id="GO:0003824">
    <property type="term" value="F:catalytic activity"/>
    <property type="evidence" value="ECO:0007669"/>
    <property type="project" value="InterPro"/>
</dbReference>
<dbReference type="GO" id="GO:0030170">
    <property type="term" value="F:pyridoxal phosphate binding"/>
    <property type="evidence" value="ECO:0007669"/>
    <property type="project" value="InterPro"/>
</dbReference>
<dbReference type="SUPFAM" id="SSF50800">
    <property type="entry name" value="PK beta-barrel domain-like"/>
    <property type="match status" value="1"/>
</dbReference>
<dbReference type="InterPro" id="IPR011037">
    <property type="entry name" value="Pyrv_Knase-like_insert_dom_sf"/>
</dbReference>
<name>A0A7R7MU31_MYCIT</name>
<evidence type="ECO:0000259" key="2">
    <source>
        <dbReference type="PROSITE" id="PS51340"/>
    </source>
</evidence>
<dbReference type="AlphaFoldDB" id="A0A7R7MU31"/>
<evidence type="ECO:0000256" key="1">
    <source>
        <dbReference type="SAM" id="MobiDB-lite"/>
    </source>
</evidence>
<reference evidence="3 4" key="1">
    <citation type="submission" date="2020-12" db="EMBL/GenBank/DDBJ databases">
        <title>Genome sequence of clinical Mycobacterium intracellulare strains.</title>
        <authorList>
            <person name="Tateishi Y."/>
            <person name="Matsumoto S."/>
            <person name="Fukushima Y."/>
            <person name="Nakajima C."/>
            <person name="Suzuki Y."/>
        </authorList>
    </citation>
    <scope>NUCLEOTIDE SEQUENCE [LARGE SCALE GENOMIC DNA]</scope>
    <source>
        <strain evidence="3 4">M018</strain>
    </source>
</reference>